<evidence type="ECO:0000256" key="1">
    <source>
        <dbReference type="PROSITE-ProRule" id="PRU00206"/>
    </source>
</evidence>
<name>A0A8C9VJT3_SCLFO</name>
<feature type="domain" description="TNFR-Cys" evidence="4">
    <location>
        <begin position="67"/>
        <end position="106"/>
    </location>
</feature>
<evidence type="ECO:0000259" key="4">
    <source>
        <dbReference type="PROSITE" id="PS50050"/>
    </source>
</evidence>
<feature type="chain" id="PRO_5034275278" evidence="3">
    <location>
        <begin position="22"/>
        <end position="278"/>
    </location>
</feature>
<dbReference type="RefSeq" id="XP_029103914.1">
    <property type="nucleotide sequence ID" value="XM_029248081.1"/>
</dbReference>
<evidence type="ECO:0000313" key="6">
    <source>
        <dbReference type="Proteomes" id="UP000694397"/>
    </source>
</evidence>
<dbReference type="PANTHER" id="PTHR47139">
    <property type="entry name" value="TUMOR NECROSIS FACTOR RECEPTOR SUPERFAMILY MEMBER 9"/>
    <property type="match status" value="1"/>
</dbReference>
<keyword evidence="3" id="KW-0732">Signal</keyword>
<dbReference type="PROSITE" id="PS50050">
    <property type="entry name" value="TNFR_NGFR_2"/>
    <property type="match status" value="1"/>
</dbReference>
<reference evidence="5" key="2">
    <citation type="submission" date="2025-08" db="UniProtKB">
        <authorList>
            <consortium name="Ensembl"/>
        </authorList>
    </citation>
    <scope>IDENTIFICATION</scope>
</reference>
<dbReference type="GeneTree" id="ENSGT00940000166327"/>
<keyword evidence="2" id="KW-1133">Transmembrane helix</keyword>
<dbReference type="SMART" id="SM00208">
    <property type="entry name" value="TNFR"/>
    <property type="match status" value="3"/>
</dbReference>
<feature type="signal peptide" evidence="3">
    <location>
        <begin position="1"/>
        <end position="21"/>
    </location>
</feature>
<dbReference type="OrthoDB" id="9423210at2759"/>
<evidence type="ECO:0000313" key="5">
    <source>
        <dbReference type="Ensembl" id="ENSSFOP00015060077.1"/>
    </source>
</evidence>
<dbReference type="GeneID" id="108938184"/>
<dbReference type="PANTHER" id="PTHR47139:SF1">
    <property type="entry name" value="TUMOR NECROSIS FACTOR RECEPTOR SUPERFAMILY MEMBER 9"/>
    <property type="match status" value="1"/>
</dbReference>
<dbReference type="Pfam" id="PF00020">
    <property type="entry name" value="TNFR_c6"/>
    <property type="match status" value="2"/>
</dbReference>
<dbReference type="InterPro" id="IPR001368">
    <property type="entry name" value="TNFR/NGFR_Cys_rich_reg"/>
</dbReference>
<accession>A0A8C9VJT3</accession>
<keyword evidence="2" id="KW-0472">Membrane</keyword>
<dbReference type="Ensembl" id="ENSSFOT00015042447.1">
    <property type="protein sequence ID" value="ENSSFOP00015060077.1"/>
    <property type="gene ID" value="ENSSFOG00015024978.1"/>
</dbReference>
<keyword evidence="6" id="KW-1185">Reference proteome</keyword>
<protein>
    <submittedName>
        <fullName evidence="5">Tumor necrosis factor receptor superfamily, member 9b</fullName>
    </submittedName>
</protein>
<reference evidence="5" key="3">
    <citation type="submission" date="2025-09" db="UniProtKB">
        <authorList>
            <consortium name="Ensembl"/>
        </authorList>
    </citation>
    <scope>IDENTIFICATION</scope>
</reference>
<dbReference type="Proteomes" id="UP000694397">
    <property type="component" value="Chromosome 2"/>
</dbReference>
<comment type="caution">
    <text evidence="1">Lacks conserved residue(s) required for the propagation of feature annotation.</text>
</comment>
<evidence type="ECO:0000256" key="3">
    <source>
        <dbReference type="SAM" id="SignalP"/>
    </source>
</evidence>
<keyword evidence="2" id="KW-0812">Transmembrane</keyword>
<dbReference type="PROSITE" id="PS00652">
    <property type="entry name" value="TNFR_NGFR_1"/>
    <property type="match status" value="1"/>
</dbReference>
<evidence type="ECO:0000256" key="2">
    <source>
        <dbReference type="SAM" id="Phobius"/>
    </source>
</evidence>
<feature type="repeat" description="TNFR-Cys" evidence="1">
    <location>
        <begin position="67"/>
        <end position="106"/>
    </location>
</feature>
<dbReference type="GO" id="GO:0038023">
    <property type="term" value="F:signaling receptor activity"/>
    <property type="evidence" value="ECO:0007669"/>
    <property type="project" value="TreeGrafter"/>
</dbReference>
<feature type="disulfide bond" evidence="1">
    <location>
        <begin position="85"/>
        <end position="98"/>
    </location>
</feature>
<feature type="disulfide bond" evidence="1">
    <location>
        <begin position="88"/>
        <end position="106"/>
    </location>
</feature>
<organism evidence="5 6">
    <name type="scientific">Scleropages formosus</name>
    <name type="common">Asian bonytongue</name>
    <name type="synonym">Osteoglossum formosum</name>
    <dbReference type="NCBI Taxonomy" id="113540"/>
    <lineage>
        <taxon>Eukaryota</taxon>
        <taxon>Metazoa</taxon>
        <taxon>Chordata</taxon>
        <taxon>Craniata</taxon>
        <taxon>Vertebrata</taxon>
        <taxon>Euteleostomi</taxon>
        <taxon>Actinopterygii</taxon>
        <taxon>Neopterygii</taxon>
        <taxon>Teleostei</taxon>
        <taxon>Osteoglossocephala</taxon>
        <taxon>Osteoglossomorpha</taxon>
        <taxon>Osteoglossiformes</taxon>
        <taxon>Osteoglossidae</taxon>
        <taxon>Scleropages</taxon>
    </lineage>
</organism>
<dbReference type="SUPFAM" id="SSF57586">
    <property type="entry name" value="TNF receptor-like"/>
    <property type="match status" value="2"/>
</dbReference>
<gene>
    <name evidence="5" type="primary">tnfrsf9b</name>
</gene>
<reference evidence="5 6" key="1">
    <citation type="submission" date="2019-04" db="EMBL/GenBank/DDBJ databases">
        <authorList>
            <consortium name="Wellcome Sanger Institute Data Sharing"/>
        </authorList>
    </citation>
    <scope>NUCLEOTIDE SEQUENCE [LARGE SCALE GENOMIC DNA]</scope>
</reference>
<sequence>MRLDCALLLVLLLAATRLVAASPEAGKGCASWDLAKDNVNNVCCSLCFPGTRLVQKCGKKPEELCTSCESGTFTTVPGVEQCQKCTECTEFQQVQKACTSTHDTVCVCQKGYRCSDPKCSSCELQCPEGQELVGGSCQPCPEGTFQNGTQRTCIAWTKKCPNPDHHVVVKGSPTHDIVCGPVSDEHYGWMVATLVISSALFVIPIVAYALGSHMRKRRLYDQQLPEKHLTDPSRAERRPVQEHCCLPQQEQGSDLSLDSQDSDGKLVSYPCLLGAEEV</sequence>
<feature type="transmembrane region" description="Helical" evidence="2">
    <location>
        <begin position="187"/>
        <end position="210"/>
    </location>
</feature>
<dbReference type="Gene3D" id="2.10.50.10">
    <property type="entry name" value="Tumor Necrosis Factor Receptor, subunit A, domain 2"/>
    <property type="match status" value="2"/>
</dbReference>
<keyword evidence="1" id="KW-1015">Disulfide bond</keyword>
<dbReference type="AlphaFoldDB" id="A0A8C9VJT3"/>
<dbReference type="GO" id="GO:0042127">
    <property type="term" value="P:regulation of cell population proliferation"/>
    <property type="evidence" value="ECO:0007669"/>
    <property type="project" value="TreeGrafter"/>
</dbReference>
<proteinExistence type="predicted"/>